<evidence type="ECO:0000256" key="1">
    <source>
        <dbReference type="SAM" id="MobiDB-lite"/>
    </source>
</evidence>
<feature type="region of interest" description="Disordered" evidence="1">
    <location>
        <begin position="251"/>
        <end position="313"/>
    </location>
</feature>
<organism evidence="3 4">
    <name type="scientific">Candidatus Scybalenecus merdavium</name>
    <dbReference type="NCBI Taxonomy" id="2840939"/>
    <lineage>
        <taxon>Bacteria</taxon>
        <taxon>Bacillati</taxon>
        <taxon>Bacillota</taxon>
        <taxon>Clostridia</taxon>
        <taxon>Eubacteriales</taxon>
        <taxon>Oscillospiraceae</taxon>
        <taxon>Oscillospiraceae incertae sedis</taxon>
        <taxon>Candidatus Scybalenecus</taxon>
    </lineage>
</organism>
<reference evidence="3" key="1">
    <citation type="submission" date="2020-10" db="EMBL/GenBank/DDBJ databases">
        <authorList>
            <person name="Gilroy R."/>
        </authorList>
    </citation>
    <scope>NUCLEOTIDE SEQUENCE</scope>
    <source>
        <strain evidence="3">CHK176-6737</strain>
    </source>
</reference>
<sequence>MATCPNCGAKLHFWDVFAECRKCGANIPNHNWEERLEEDNVKAEHAFGVFYRALNGFKYVTVGTKLRIARLVLSFLPAVGFILPWYFINAQSGGFTLTIYSLFDSNLSLIDFFTSFFGDTSLFFSNMGFESYSGALSFMVYGILFYVLSVLMIVIAFFMIIIMYRHPKTKATVVFDALSIVFCVASAVMMYLSGQQAAVQGSFAFGTTPMTDAVATVGWGLFVNLALLCVAFVMNALVSRAKAKTDEELEAERAAKQAAKEAKQEAEEEKKRIAHEEAKKKAESENQKKIEAAKARMAELKREREEKGKNKKK</sequence>
<keyword evidence="2" id="KW-0472">Membrane</keyword>
<evidence type="ECO:0000256" key="2">
    <source>
        <dbReference type="SAM" id="Phobius"/>
    </source>
</evidence>
<name>A0A9D1MSZ0_9FIRM</name>
<evidence type="ECO:0000313" key="4">
    <source>
        <dbReference type="Proteomes" id="UP000824125"/>
    </source>
</evidence>
<feature type="transmembrane region" description="Helical" evidence="2">
    <location>
        <begin position="138"/>
        <end position="161"/>
    </location>
</feature>
<reference evidence="3" key="2">
    <citation type="journal article" date="2021" name="PeerJ">
        <title>Extensive microbial diversity within the chicken gut microbiome revealed by metagenomics and culture.</title>
        <authorList>
            <person name="Gilroy R."/>
            <person name="Ravi A."/>
            <person name="Getino M."/>
            <person name="Pursley I."/>
            <person name="Horton D.L."/>
            <person name="Alikhan N.F."/>
            <person name="Baker D."/>
            <person name="Gharbi K."/>
            <person name="Hall N."/>
            <person name="Watson M."/>
            <person name="Adriaenssens E.M."/>
            <person name="Foster-Nyarko E."/>
            <person name="Jarju S."/>
            <person name="Secka A."/>
            <person name="Antonio M."/>
            <person name="Oren A."/>
            <person name="Chaudhuri R.R."/>
            <person name="La Ragione R."/>
            <person name="Hildebrand F."/>
            <person name="Pallen M.J."/>
        </authorList>
    </citation>
    <scope>NUCLEOTIDE SEQUENCE</scope>
    <source>
        <strain evidence="3">CHK176-6737</strain>
    </source>
</reference>
<dbReference type="AlphaFoldDB" id="A0A9D1MSZ0"/>
<comment type="caution">
    <text evidence="3">The sequence shown here is derived from an EMBL/GenBank/DDBJ whole genome shotgun (WGS) entry which is preliminary data.</text>
</comment>
<gene>
    <name evidence="3" type="ORF">IAD23_00125</name>
</gene>
<keyword evidence="2" id="KW-1133">Transmembrane helix</keyword>
<dbReference type="Proteomes" id="UP000824125">
    <property type="component" value="Unassembled WGS sequence"/>
</dbReference>
<feature type="transmembrane region" description="Helical" evidence="2">
    <location>
        <begin position="68"/>
        <end position="88"/>
    </location>
</feature>
<evidence type="ECO:0000313" key="3">
    <source>
        <dbReference type="EMBL" id="HIU68349.1"/>
    </source>
</evidence>
<accession>A0A9D1MSZ0</accession>
<feature type="transmembrane region" description="Helical" evidence="2">
    <location>
        <begin position="173"/>
        <end position="193"/>
    </location>
</feature>
<feature type="transmembrane region" description="Helical" evidence="2">
    <location>
        <begin position="213"/>
        <end position="238"/>
    </location>
</feature>
<dbReference type="EMBL" id="DVNM01000002">
    <property type="protein sequence ID" value="HIU68349.1"/>
    <property type="molecule type" value="Genomic_DNA"/>
</dbReference>
<proteinExistence type="predicted"/>
<keyword evidence="2" id="KW-0812">Transmembrane</keyword>
<protein>
    <submittedName>
        <fullName evidence="3">Uncharacterized protein</fullName>
    </submittedName>
</protein>